<dbReference type="PANTHER" id="PTHR10933:SF9">
    <property type="entry name" value="IMMUNOGLOBULIN-BINDING PROTEIN 1"/>
    <property type="match status" value="1"/>
</dbReference>
<feature type="region of interest" description="Disordered" evidence="1">
    <location>
        <begin position="189"/>
        <end position="229"/>
    </location>
</feature>
<gene>
    <name evidence="2" type="ORF">IEQ34_020527</name>
</gene>
<dbReference type="GO" id="GO:0051721">
    <property type="term" value="F:protein phosphatase 2A binding"/>
    <property type="evidence" value="ECO:0007669"/>
    <property type="project" value="TreeGrafter"/>
</dbReference>
<dbReference type="InterPro" id="IPR007304">
    <property type="entry name" value="TAP46-like"/>
</dbReference>
<dbReference type="AlphaFoldDB" id="A0AAV7FKJ8"/>
<dbReference type="Pfam" id="PF04177">
    <property type="entry name" value="TAP42"/>
    <property type="match status" value="1"/>
</dbReference>
<evidence type="ECO:0000313" key="2">
    <source>
        <dbReference type="EMBL" id="KAH0449835.1"/>
    </source>
</evidence>
<keyword evidence="3" id="KW-1185">Reference proteome</keyword>
<accession>A0AAV7FKJ8</accession>
<feature type="compositionally biased region" description="Basic and acidic residues" evidence="1">
    <location>
        <begin position="220"/>
        <end position="229"/>
    </location>
</feature>
<evidence type="ECO:0000256" key="1">
    <source>
        <dbReference type="SAM" id="MobiDB-lite"/>
    </source>
</evidence>
<reference evidence="2 3" key="1">
    <citation type="journal article" date="2021" name="Hortic Res">
        <title>Chromosome-scale assembly of the Dendrobium chrysotoxum genome enhances the understanding of orchid evolution.</title>
        <authorList>
            <person name="Zhang Y."/>
            <person name="Zhang G.Q."/>
            <person name="Zhang D."/>
            <person name="Liu X.D."/>
            <person name="Xu X.Y."/>
            <person name="Sun W.H."/>
            <person name="Yu X."/>
            <person name="Zhu X."/>
            <person name="Wang Z.W."/>
            <person name="Zhao X."/>
            <person name="Zhong W.Y."/>
            <person name="Chen H."/>
            <person name="Yin W.L."/>
            <person name="Huang T."/>
            <person name="Niu S.C."/>
            <person name="Liu Z.J."/>
        </authorList>
    </citation>
    <scope>NUCLEOTIDE SEQUENCE [LARGE SCALE GENOMIC DNA]</scope>
    <source>
        <strain evidence="2">Lindl</strain>
    </source>
</reference>
<dbReference type="GO" id="GO:0035303">
    <property type="term" value="P:regulation of dephosphorylation"/>
    <property type="evidence" value="ECO:0007669"/>
    <property type="project" value="TreeGrafter"/>
</dbReference>
<dbReference type="PANTHER" id="PTHR10933">
    <property type="entry name" value="IMMUNOGLOBULIN-BINDING PROTEIN 1"/>
    <property type="match status" value="1"/>
</dbReference>
<organism evidence="2 3">
    <name type="scientific">Dendrobium chrysotoxum</name>
    <name type="common">Orchid</name>
    <dbReference type="NCBI Taxonomy" id="161865"/>
    <lineage>
        <taxon>Eukaryota</taxon>
        <taxon>Viridiplantae</taxon>
        <taxon>Streptophyta</taxon>
        <taxon>Embryophyta</taxon>
        <taxon>Tracheophyta</taxon>
        <taxon>Spermatophyta</taxon>
        <taxon>Magnoliopsida</taxon>
        <taxon>Liliopsida</taxon>
        <taxon>Asparagales</taxon>
        <taxon>Orchidaceae</taxon>
        <taxon>Epidendroideae</taxon>
        <taxon>Malaxideae</taxon>
        <taxon>Dendrobiinae</taxon>
        <taxon>Dendrobium</taxon>
    </lineage>
</organism>
<name>A0AAV7FKJ8_DENCH</name>
<dbReference type="EMBL" id="JAGFBR010000018">
    <property type="protein sequence ID" value="KAH0449835.1"/>
    <property type="molecule type" value="Genomic_DNA"/>
</dbReference>
<evidence type="ECO:0000313" key="3">
    <source>
        <dbReference type="Proteomes" id="UP000775213"/>
    </source>
</evidence>
<protein>
    <submittedName>
        <fullName evidence="2">Uncharacterized protein</fullName>
    </submittedName>
</protein>
<dbReference type="GO" id="GO:0005829">
    <property type="term" value="C:cytosol"/>
    <property type="evidence" value="ECO:0007669"/>
    <property type="project" value="TreeGrafter"/>
</dbReference>
<sequence>MNINEPNDKLFKLVYLAIEYLSKVFKLVRLPCQTNMNELLLSRAMSSSLNARLICSPIPKGPDAVFPSILMCKYHNVKCYAGHDDFAREVLDERTQKAEMWYKTAATRAPFLKPSQPMTCATFAQDASQVHEHKHQPLIFGPASLIGGKLTSERERIAAQVFQTGYRLPTMSIEEAGLREMEIMNKSQERNTKLMEEANSSWHKDRNHRENDEEDDDEAQERARAWDDW</sequence>
<comment type="caution">
    <text evidence="2">The sequence shown here is derived from an EMBL/GenBank/DDBJ whole genome shotgun (WGS) entry which is preliminary data.</text>
</comment>
<feature type="compositionally biased region" description="Basic and acidic residues" evidence="1">
    <location>
        <begin position="189"/>
        <end position="211"/>
    </location>
</feature>
<dbReference type="GO" id="GO:0009966">
    <property type="term" value="P:regulation of signal transduction"/>
    <property type="evidence" value="ECO:0007669"/>
    <property type="project" value="InterPro"/>
</dbReference>
<dbReference type="Proteomes" id="UP000775213">
    <property type="component" value="Unassembled WGS sequence"/>
</dbReference>
<proteinExistence type="predicted"/>